<dbReference type="Pfam" id="PF10137">
    <property type="entry name" value="CAP12-PCTIR_TIR"/>
    <property type="match status" value="1"/>
</dbReference>
<organism evidence="2 3">
    <name type="scientific">Acinetobacter baumannii</name>
    <dbReference type="NCBI Taxonomy" id="470"/>
    <lineage>
        <taxon>Bacteria</taxon>
        <taxon>Pseudomonadati</taxon>
        <taxon>Pseudomonadota</taxon>
        <taxon>Gammaproteobacteria</taxon>
        <taxon>Moraxellales</taxon>
        <taxon>Moraxellaceae</taxon>
        <taxon>Acinetobacter</taxon>
        <taxon>Acinetobacter calcoaceticus/baumannii complex</taxon>
    </lineage>
</organism>
<dbReference type="InterPro" id="IPR019302">
    <property type="entry name" value="CAP12/PCTIR_TIR_dom"/>
</dbReference>
<accession>A0A8B5UBP0</accession>
<dbReference type="Proteomes" id="UP000315888">
    <property type="component" value="Unassembled WGS sequence"/>
</dbReference>
<dbReference type="Pfam" id="PF00027">
    <property type="entry name" value="cNMP_binding"/>
    <property type="match status" value="1"/>
</dbReference>
<dbReference type="InterPro" id="IPR000595">
    <property type="entry name" value="cNMP-bd_dom"/>
</dbReference>
<gene>
    <name evidence="2" type="ORF">FJU42_20010</name>
</gene>
<reference evidence="2 3" key="1">
    <citation type="submission" date="2019-06" db="EMBL/GenBank/DDBJ databases">
        <title>A Diverse Panel of Clinical Acinetobacter baumannii for Research Use.</title>
        <authorList>
            <person name="Mcgann P."/>
            <person name="Snesrud E."/>
            <person name="Galac M.R."/>
        </authorList>
    </citation>
    <scope>NUCLEOTIDE SEQUENCE [LARGE SCALE GENOMIC DNA]</scope>
    <source>
        <strain evidence="2 3">MRSN14237</strain>
    </source>
</reference>
<evidence type="ECO:0000259" key="1">
    <source>
        <dbReference type="PROSITE" id="PS50042"/>
    </source>
</evidence>
<dbReference type="EMBL" id="VHGY01000090">
    <property type="protein sequence ID" value="TPU59801.1"/>
    <property type="molecule type" value="Genomic_DNA"/>
</dbReference>
<dbReference type="AlphaFoldDB" id="A0A8B5UBP0"/>
<dbReference type="InterPro" id="IPR018490">
    <property type="entry name" value="cNMP-bd_dom_sf"/>
</dbReference>
<comment type="caution">
    <text evidence="2">The sequence shown here is derived from an EMBL/GenBank/DDBJ whole genome shotgun (WGS) entry which is preliminary data.</text>
</comment>
<dbReference type="Gene3D" id="2.60.120.10">
    <property type="entry name" value="Jelly Rolls"/>
    <property type="match status" value="1"/>
</dbReference>
<feature type="domain" description="Cyclic nucleotide-binding" evidence="1">
    <location>
        <begin position="43"/>
        <end position="122"/>
    </location>
</feature>
<evidence type="ECO:0000313" key="2">
    <source>
        <dbReference type="EMBL" id="TPU59801.1"/>
    </source>
</evidence>
<dbReference type="CDD" id="cd00038">
    <property type="entry name" value="CAP_ED"/>
    <property type="match status" value="1"/>
</dbReference>
<dbReference type="InterPro" id="IPR014710">
    <property type="entry name" value="RmlC-like_jellyroll"/>
</dbReference>
<proteinExistence type="predicted"/>
<dbReference type="PROSITE" id="PS50042">
    <property type="entry name" value="CNMP_BINDING_3"/>
    <property type="match status" value="1"/>
</dbReference>
<evidence type="ECO:0000313" key="3">
    <source>
        <dbReference type="Proteomes" id="UP000315888"/>
    </source>
</evidence>
<dbReference type="GO" id="GO:0050135">
    <property type="term" value="F:NADP+ nucleosidase activity"/>
    <property type="evidence" value="ECO:0007669"/>
    <property type="project" value="InterPro"/>
</dbReference>
<dbReference type="RefSeq" id="WP_119062789.1">
    <property type="nucleotide sequence ID" value="NZ_BHFY01000091.1"/>
</dbReference>
<dbReference type="SMART" id="SM00100">
    <property type="entry name" value="cNMP"/>
    <property type="match status" value="1"/>
</dbReference>
<protein>
    <submittedName>
        <fullName evidence="2">Cyclic nucleotide-binding domain-containing protein</fullName>
    </submittedName>
</protein>
<name>A0A8B5UBP0_ACIBA</name>
<sequence>MSIHERFIRDAALATSELRKHKYVEHDDDICQKLWNIGKLVEFKKDDFLIKQDDTDQFIYLILSGSAQVIINGNILKYHRKETDAVGEMTILNPSAPRLASIKAISDMSVLQLDYIDFKKILDEFPKMYASVLRDITTKFNQRNDYCKPVNEKPILFLISSVESLSVAEDILCNLEYVNVDVQLWSDKERFSAGSNTLSVLEEHVKKADFAIAIFNDDDEATYRKELKKIPRDNVVLELGMFLGRLGKERALFALPKDIDVKIPTDFNGITPLRFSRVEGSKIDTRILVREIKDKIETLGVMSNL</sequence>
<dbReference type="SUPFAM" id="SSF51206">
    <property type="entry name" value="cAMP-binding domain-like"/>
    <property type="match status" value="1"/>
</dbReference>